<dbReference type="InterPro" id="IPR011047">
    <property type="entry name" value="Quinoprotein_ADH-like_sf"/>
</dbReference>
<comment type="caution">
    <text evidence="3">The sequence shown here is derived from an EMBL/GenBank/DDBJ whole genome shotgun (WGS) entry which is preliminary data.</text>
</comment>
<name>A0A918WK73_9BACT</name>
<dbReference type="GO" id="GO:0016020">
    <property type="term" value="C:membrane"/>
    <property type="evidence" value="ECO:0007669"/>
    <property type="project" value="InterPro"/>
</dbReference>
<dbReference type="InterPro" id="IPR024361">
    <property type="entry name" value="BACON"/>
</dbReference>
<feature type="chain" id="PRO_5037611004" description="Ig-like domain-containing protein" evidence="1">
    <location>
        <begin position="20"/>
        <end position="3618"/>
    </location>
</feature>
<dbReference type="InterPro" id="IPR013783">
    <property type="entry name" value="Ig-like_fold"/>
</dbReference>
<dbReference type="SUPFAM" id="SSF49313">
    <property type="entry name" value="Cadherin-like"/>
    <property type="match status" value="1"/>
</dbReference>
<dbReference type="CDD" id="cd11304">
    <property type="entry name" value="Cadherin_repeat"/>
    <property type="match status" value="1"/>
</dbReference>
<evidence type="ECO:0000313" key="4">
    <source>
        <dbReference type="Proteomes" id="UP000644507"/>
    </source>
</evidence>
<dbReference type="SUPFAM" id="SSF48726">
    <property type="entry name" value="Immunoglobulin"/>
    <property type="match status" value="1"/>
</dbReference>
<dbReference type="InterPro" id="IPR011044">
    <property type="entry name" value="Quino_amine_DH_bsu"/>
</dbReference>
<dbReference type="SUPFAM" id="SSF50998">
    <property type="entry name" value="Quinoprotein alcohol dehydrogenase-like"/>
    <property type="match status" value="1"/>
</dbReference>
<keyword evidence="4" id="KW-1185">Reference proteome</keyword>
<reference evidence="3" key="2">
    <citation type="submission" date="2020-09" db="EMBL/GenBank/DDBJ databases">
        <authorList>
            <person name="Sun Q."/>
            <person name="Kim S."/>
        </authorList>
    </citation>
    <scope>NUCLEOTIDE SEQUENCE</scope>
    <source>
        <strain evidence="3">KCTC 12988</strain>
    </source>
</reference>
<dbReference type="GO" id="GO:0005509">
    <property type="term" value="F:calcium ion binding"/>
    <property type="evidence" value="ECO:0007669"/>
    <property type="project" value="InterPro"/>
</dbReference>
<dbReference type="Gene3D" id="2.60.40.10">
    <property type="entry name" value="Immunoglobulins"/>
    <property type="match status" value="5"/>
</dbReference>
<dbReference type="SUPFAM" id="SSF75011">
    <property type="entry name" value="3-carboxy-cis,cis-mucoante lactonizing enzyme"/>
    <property type="match status" value="1"/>
</dbReference>
<feature type="signal peptide" evidence="1">
    <location>
        <begin position="1"/>
        <end position="19"/>
    </location>
</feature>
<evidence type="ECO:0000256" key="1">
    <source>
        <dbReference type="SAM" id="SignalP"/>
    </source>
</evidence>
<dbReference type="SUPFAM" id="SSF51004">
    <property type="entry name" value="C-terminal (heme d1) domain of cytochrome cd1-nitrite reductase"/>
    <property type="match status" value="1"/>
</dbReference>
<accession>A0A918WK73</accession>
<keyword evidence="1" id="KW-0732">Signal</keyword>
<dbReference type="InterPro" id="IPR015919">
    <property type="entry name" value="Cadherin-like_sf"/>
</dbReference>
<dbReference type="InterPro" id="IPR002372">
    <property type="entry name" value="PQQ_rpt_dom"/>
</dbReference>
<dbReference type="PROSITE" id="PS50835">
    <property type="entry name" value="IG_LIKE"/>
    <property type="match status" value="1"/>
</dbReference>
<organism evidence="3 4">
    <name type="scientific">Roseibacillus persicicus</name>
    <dbReference type="NCBI Taxonomy" id="454148"/>
    <lineage>
        <taxon>Bacteria</taxon>
        <taxon>Pseudomonadati</taxon>
        <taxon>Verrucomicrobiota</taxon>
        <taxon>Verrucomicrobiia</taxon>
        <taxon>Verrucomicrobiales</taxon>
        <taxon>Verrucomicrobiaceae</taxon>
        <taxon>Roseibacillus</taxon>
    </lineage>
</organism>
<dbReference type="InterPro" id="IPR007110">
    <property type="entry name" value="Ig-like_dom"/>
</dbReference>
<dbReference type="EMBL" id="BMXI01000005">
    <property type="protein sequence ID" value="GHC50441.1"/>
    <property type="molecule type" value="Genomic_DNA"/>
</dbReference>
<dbReference type="CDD" id="cd00096">
    <property type="entry name" value="Ig"/>
    <property type="match status" value="1"/>
</dbReference>
<dbReference type="Proteomes" id="UP000644507">
    <property type="component" value="Unassembled WGS sequence"/>
</dbReference>
<dbReference type="PANTHER" id="PTHR34512:SF30">
    <property type="entry name" value="OUTER MEMBRANE PROTEIN ASSEMBLY FACTOR BAMB"/>
    <property type="match status" value="1"/>
</dbReference>
<proteinExistence type="predicted"/>
<dbReference type="Pfam" id="PF13360">
    <property type="entry name" value="PQQ_2"/>
    <property type="match status" value="1"/>
</dbReference>
<dbReference type="SUPFAM" id="SSF50969">
    <property type="entry name" value="YVTN repeat-like/Quinoprotein amine dehydrogenase"/>
    <property type="match status" value="1"/>
</dbReference>
<dbReference type="InterPro" id="IPR011048">
    <property type="entry name" value="Haem_d1_sf"/>
</dbReference>
<protein>
    <recommendedName>
        <fullName evidence="2">Ig-like domain-containing protein</fullName>
    </recommendedName>
</protein>
<dbReference type="InterPro" id="IPR003599">
    <property type="entry name" value="Ig_sub"/>
</dbReference>
<dbReference type="RefSeq" id="WP_189569342.1">
    <property type="nucleotide sequence ID" value="NZ_BMXI01000005.1"/>
</dbReference>
<evidence type="ECO:0000313" key="3">
    <source>
        <dbReference type="EMBL" id="GHC50441.1"/>
    </source>
</evidence>
<dbReference type="SMART" id="SM00409">
    <property type="entry name" value="IG"/>
    <property type="match status" value="1"/>
</dbReference>
<dbReference type="CDD" id="cd14948">
    <property type="entry name" value="BACON"/>
    <property type="match status" value="1"/>
</dbReference>
<dbReference type="Pfam" id="PF19190">
    <property type="entry name" value="BACON_2"/>
    <property type="match status" value="1"/>
</dbReference>
<evidence type="ECO:0000259" key="2">
    <source>
        <dbReference type="PROSITE" id="PS50835"/>
    </source>
</evidence>
<gene>
    <name evidence="3" type="ORF">GCM10007100_15720</name>
</gene>
<dbReference type="InterPro" id="IPR036179">
    <property type="entry name" value="Ig-like_dom_sf"/>
</dbReference>
<sequence length="3618" mass="392863">MRFVSFLSILLLVTSRIHGAPSLEEISIQPEGPLSITVGYGHDTTFDLDVSNENPSASANLEAFFQDSIGRDLEGVLQGLNDSAEEILSHLPGRYFFSDGDTGNSISDGGGDMYDSGNFLSFNSSLSLFYSNNHIAETNGARYFTLKLDGLFVLVADYGNSSSFNINGNLGADGNGSVTLQEFDPGYGYQAFQKSVGGASDSSVNHLIMVPAGSNVVRSAPTTTTNDTHSVSNLPPNGRLYFALFSKAGGELFSPSLVDQFASSLLEHTRSAPSWFSMEPFTLAANSTTTVSPVIRSKGIAPGTYEDFFTIAPADTELEDIPASAYQSISLTVNPPAFRIDEDLVRASTLAGTNAETTRLTISPTETGTSLDSLGFESSASWLSGEWLTAENAFALSFDTDGLAVGEYSAEVSISGLDTLQKVTVMVTVEELNIVRLLPDPSRPRLYAINSTGKARGSLLVFDILSQELIKQLPLEEEPTDMDLTEGAAELLVMNTSAPSIQRIDLDSLTVTETYELTEFSNRNDDFGGHVADGPGDIIYYVDEQWGPRLRTYDTSARSVLQTFGSQSEITPNTGNDHGYGDIVVSPDRSLLFGWRQYGDGAGSSGTHIVRFDIAATGELQSFTMGSSSSAPNFDRDPFDTPALISSDGETLVVKNRKINQGNINTVEAVYPDEILSISPLAEILVGADAIYPTLGREILHEFPKPYRVQTVLPDYSYFVAFDTSEKELVWLNLLDTLGADELGLEIFPENNSIVVTPSELRWLPVSGITSYEIYLGTSESAVRNATPSSAEFIGTSSTQTFTLPDALDDDTTYYWRAVPAGRTGGEVFSFQVSALLLSQSQIDFRGPAGVLNISDTVEINASTATDWTVSTDADWLTISANSGTTPSTITLSANTTGLASGFFETTLQFTVGTSQFEMPVTLLVDDLNFSLVEADPVTPFIYLISQESINSLESSYLIKFDPVSREMVQAVECGRSVTDLAIHNKENRIYLTNHETGILRAFDLDSLEQEQSYQFTPRAEASSGGDAYRVFAGRQGRIIVSEYNQWIEFWLVNTETGERIASGSGRAGQGVFDPSGRYYYHLNLSNSVARYDTINDTLDDYLSVTAGTGSTILTAGDGSRLVKGQSILAPDLEEIGTVPGINSSYPDYESARALTRGGEFVFTDNRVFNTSSGLVVATLPLKSSLIAITADQSTAFQFALNSTTFSAFDLSTLGEIATGIEPHIADSGVVNDTNQRLSWSMEASALSYDVYFGTSQAAVDAATLESSEFLGNTASNDWATELAGLSLDTTYYWRVDFHNISTVVKGDVWSFHVAPIVAGPRAVQLDVLANAPVRPQALTTEGPAGLSWSASTSTPWLEITTATGQAGEEVNFAIIPASLPSPTGTTSIKASGAIDLSSGGSSFQVPINLEIDPLSYTLLEADVERPFIYLISEISQTDERPGYLVRFNTNSETITDAIPVGNAVTSFDIHYRENRIYLPNHVTGLLRAFDRETLNQVQSYQLGTRTSGDDVYRVYAGREGRLLYTGYNQWITMHLMDTADGTSLAESSHGTYQGPGVISPDGTTYYHAEQLSSDQLKSFDLSEDQITSSDIADFDNHFAPVSSGDGSLLAQRIVLFSPSLEEVRTFDSFDTSYPHYESIKALSYRGNLTASNKTIYNSTNGEELADLPVITDLIAFSSDQEKLFLFESDEYTPTAVDLTEIIELPPAGIVPGIADNSMIIGSSQELDWTLISSALSYDVYLGSDETAVLNAQPNSELHLGNTTTNSWSELIEDLELGATYFWRVDINGLNGTRRGEAWSFTVAPIETTPRIFHLDGPKGMPSVTHSALMSGPSNSNWQASTTTPWLSVETTAGTVGGNLTFAVEATHLAPGEYEGSIRVTTDGTSFQLPVNLTIHNLNISRFETVPDSEKVLALSMTPAVDGPSFLLEIDGSDATISRFAAVGREALDFSFLESEEEVFILTQSGEEVISFDRSSWSASHTIELEYAHETILATPSNTLLLTRGYYLYPIDADTGASVGTNQNSRNSRISRGTLADDGVTIYRRTSNAVQITYQTLEEEGLSPVGPIATINSGDFPILVTDGARRVFAGQKVFDAELNFVTDFDETIRATDRNGLVAIGESSVFWGESGQLVQVLGESASTAAITSDDQYILRFVDEEQILESIRLDNYIQLPGVSPQPYQISSNPPATFSIPAIGEAEAYLFYLGTSRDSMELVAQGSEPTFDAPQLSDFEHYFWRIDRRISRQILTGEVYQFSLIPSAIVPEGLVNGTSVTFLDRELVTSSSRYPYFDISTHQFDFETGEIGTPRSFDREETTTSSIYGEQVVKAGDSYFTLESNGIARITVDPLGFTLLDETVPLPGSAVPDSIAASGDLLFISTQADSTGNSLLHVYRTFPELVLEQTISTPTGITLRNFAASFAAADSHLALRGTMTLGNATTESIFIYRRSHQTSRWNLQQIFNTEHDIISSSYSSGRFSIATDKQRIIVASTNSSGIPEITILFSNNGGRFNVESYFATSDFAALTSLSSRNTVRTAIDRDIAAVSVPGAKGDRGSGVLLVFQNENNNWKAKPAIALDNKIILEEISLANGWLVNKENAQVLLFRVADQSPNPVITSPRPFQLVANRPFSFPLSTDGLSEASTFSLQPQLSWAQIGGTPSAPTLNGNTPSGLSSQTIRLTASTADGGSYTQTFDVALLSENDIPVIESISESFAAGEGQNHTLRMTVSGTGPFSYQWFKDGEALSGETRNRLSLRSLTFEDTGSYTVTITNAVETTTSEPISVTVTPANRNGGDWTTFGNDPAHLGHHPASLGTHTFLPAWDAMVRGEHDINRAAIADGKVFTTPLVYFGGPVNARAFDLDTGEEIWAHEFEEARSLNPPSYFNGRIYLQRGNHSGDTQLWALDAETGESIWSAAHTAQWEIYEAPAVNDDGIYINGGSYGGLYGFDHDGNQLFFEDKAQYDEWTPTLIDGKLYSWVAGNFTEHNPYSGDPIWNFSTSWDWHGWSMKTVSAVTTSEALLISTTHLNCLDLESREIRWQVESGFSGSPAVFGNEVFALKSYTLPSYDLATGSLQTTYRNPSLETFISGQPLLLNDYLIAATEENTYIYRYGVEDPVQTIPVGGRLSYSNGYLIIARNDGQISAFYANDVPDLPEQEIPEVVEDIPFSHQLMALHDDEDESLNFSLLDGPEWISLSSSGELSGTLLHNQGGLQTIEVEVSDGVTDPVRRSFTFAGFEVNDTPTASPLALTVDEDSAPLTSSFWDRFDDEESADSALVYRIVSNSNPSLLLTGSPVPESFTMTPLQDQYGEAILRLEATDEGGLMVETTATITVLPVNDVPAFTSDLPDFTANPAADPITADLAGYTFDADPEDQMRYAVVENTNETIFSSVTLGATNGELSLVFAPYVSGSATLTIRITDLEGTFSEATMEVTLPDIPPPTISAGAISLNRQTGLFEQRVTVTNGAARAIGGFQLHIDDLANGYQLWGHSSNTITHQQPLAAGSSLQLMLEYYSASSGLTPSPSHRSETALPATTPAPEILGVAVDRILCMEDHSVLLEFNSEPGSRYAIQYSYDMEVWYQSPVVIEAGTNRTQWLDQGMPRTDQHPADCDSRMYRVLQLPN</sequence>
<reference evidence="3" key="1">
    <citation type="journal article" date="2014" name="Int. J. Syst. Evol. Microbiol.">
        <title>Complete genome sequence of Corynebacterium casei LMG S-19264T (=DSM 44701T), isolated from a smear-ripened cheese.</title>
        <authorList>
            <consortium name="US DOE Joint Genome Institute (JGI-PGF)"/>
            <person name="Walter F."/>
            <person name="Albersmeier A."/>
            <person name="Kalinowski J."/>
            <person name="Ruckert C."/>
        </authorList>
    </citation>
    <scope>NUCLEOTIDE SEQUENCE</scope>
    <source>
        <strain evidence="3">KCTC 12988</strain>
    </source>
</reference>
<dbReference type="Pfam" id="PF07679">
    <property type="entry name" value="I-set"/>
    <property type="match status" value="1"/>
</dbReference>
<dbReference type="PANTHER" id="PTHR34512">
    <property type="entry name" value="CELL SURFACE PROTEIN"/>
    <property type="match status" value="1"/>
</dbReference>
<dbReference type="InterPro" id="IPR015943">
    <property type="entry name" value="WD40/YVTN_repeat-like_dom_sf"/>
</dbReference>
<feature type="domain" description="Ig-like" evidence="2">
    <location>
        <begin position="2702"/>
        <end position="2782"/>
    </location>
</feature>
<dbReference type="Gene3D" id="2.130.10.10">
    <property type="entry name" value="YVTN repeat-like/Quinoprotein amine dehydrogenase"/>
    <property type="match status" value="4"/>
</dbReference>
<dbReference type="InterPro" id="IPR013098">
    <property type="entry name" value="Ig_I-set"/>
</dbReference>